<dbReference type="Pfam" id="PF14338">
    <property type="entry name" value="Mrr_N"/>
    <property type="match status" value="1"/>
</dbReference>
<evidence type="ECO:0000256" key="1">
    <source>
        <dbReference type="SAM" id="MobiDB-lite"/>
    </source>
</evidence>
<dbReference type="SUPFAM" id="SSF52980">
    <property type="entry name" value="Restriction endonuclease-like"/>
    <property type="match status" value="1"/>
</dbReference>
<keyword evidence="4" id="KW-0378">Hydrolase</keyword>
<dbReference type="Gene3D" id="3.40.1350.10">
    <property type="match status" value="1"/>
</dbReference>
<dbReference type="EMBL" id="JBHSFG010000093">
    <property type="protein sequence ID" value="MFC4471592.1"/>
    <property type="molecule type" value="Genomic_DNA"/>
</dbReference>
<gene>
    <name evidence="4" type="ORF">ACFPH6_45090</name>
</gene>
<evidence type="ECO:0000259" key="2">
    <source>
        <dbReference type="Pfam" id="PF04471"/>
    </source>
</evidence>
<dbReference type="EC" id="3.1.21.-" evidence="4"/>
<keyword evidence="5" id="KW-1185">Reference proteome</keyword>
<feature type="domain" description="Restriction endonuclease type IV Mrr" evidence="2">
    <location>
        <begin position="175"/>
        <end position="291"/>
    </location>
</feature>
<dbReference type="InterPro" id="IPR025745">
    <property type="entry name" value="Mrr-like_N_dom"/>
</dbReference>
<dbReference type="InterPro" id="IPR052906">
    <property type="entry name" value="Type_IV_Methyl-Rstrct_Enzyme"/>
</dbReference>
<feature type="compositionally biased region" description="Basic and acidic residues" evidence="1">
    <location>
        <begin position="125"/>
        <end position="137"/>
    </location>
</feature>
<dbReference type="Pfam" id="PF04471">
    <property type="entry name" value="Mrr_cat"/>
    <property type="match status" value="1"/>
</dbReference>
<dbReference type="PANTHER" id="PTHR30015:SF7">
    <property type="entry name" value="TYPE IV METHYL-DIRECTED RESTRICTION ENZYME ECOKMRR"/>
    <property type="match status" value="1"/>
</dbReference>
<evidence type="ECO:0000259" key="3">
    <source>
        <dbReference type="Pfam" id="PF14338"/>
    </source>
</evidence>
<evidence type="ECO:0000313" key="5">
    <source>
        <dbReference type="Proteomes" id="UP001596012"/>
    </source>
</evidence>
<dbReference type="GO" id="GO:0004519">
    <property type="term" value="F:endonuclease activity"/>
    <property type="evidence" value="ECO:0007669"/>
    <property type="project" value="UniProtKB-KW"/>
</dbReference>
<feature type="domain" description="Restriction system protein Mrr-like N-terminal" evidence="3">
    <location>
        <begin position="20"/>
        <end position="104"/>
    </location>
</feature>
<dbReference type="InterPro" id="IPR011856">
    <property type="entry name" value="tRNA_endonuc-like_dom_sf"/>
</dbReference>
<name>A0ABV8Z296_9ACTN</name>
<dbReference type="RefSeq" id="WP_386353973.1">
    <property type="nucleotide sequence ID" value="NZ_JBHSFG010000093.1"/>
</dbReference>
<comment type="caution">
    <text evidence="4">The sequence shown here is derived from an EMBL/GenBank/DDBJ whole genome shotgun (WGS) entry which is preliminary data.</text>
</comment>
<dbReference type="PANTHER" id="PTHR30015">
    <property type="entry name" value="MRR RESTRICTION SYSTEM PROTEIN"/>
    <property type="match status" value="1"/>
</dbReference>
<protein>
    <submittedName>
        <fullName evidence="4">Restriction endonuclease</fullName>
        <ecNumber evidence="4">3.1.21.-</ecNumber>
    </submittedName>
</protein>
<proteinExistence type="predicted"/>
<dbReference type="Proteomes" id="UP001596012">
    <property type="component" value="Unassembled WGS sequence"/>
</dbReference>
<keyword evidence="4" id="KW-0540">Nuclease</keyword>
<organism evidence="4 5">
    <name type="scientific">Streptomyces xiangluensis</name>
    <dbReference type="NCBI Taxonomy" id="2665720"/>
    <lineage>
        <taxon>Bacteria</taxon>
        <taxon>Bacillati</taxon>
        <taxon>Actinomycetota</taxon>
        <taxon>Actinomycetes</taxon>
        <taxon>Kitasatosporales</taxon>
        <taxon>Streptomycetaceae</taxon>
        <taxon>Streptomyces</taxon>
    </lineage>
</organism>
<sequence length="315" mass="35238">MSRFEALAEGQGAAVAVPRFYEFTLPILRRLADGEPRHWRELRDECIGEFGLSEQDRLEATPGGSTRLDTRVLWANTHLFQAGLVSRPARGEVQITDRGREVLTNPPDVIDPSYLDRFPEYRDFQSRTQQKDTHEPAAEAGSTEKVTPLESISTAVAESAAALHGELLRRIVAQPPEFLEHLVLKLLTAMGYGGQAGAVEHRGRSHDGGIDGIIRQDPLGIDRVYLQAKRYTDAAVGRPNMQAFVGALHGVQADRGVFITTSRFSQEARDYIERIPNRIILIDGQRLAELMVLYDVGVQVEETFTLKRIDEDFFE</sequence>
<evidence type="ECO:0000313" key="4">
    <source>
        <dbReference type="EMBL" id="MFC4471592.1"/>
    </source>
</evidence>
<feature type="region of interest" description="Disordered" evidence="1">
    <location>
        <begin position="125"/>
        <end position="146"/>
    </location>
</feature>
<dbReference type="GO" id="GO:0016787">
    <property type="term" value="F:hydrolase activity"/>
    <property type="evidence" value="ECO:0007669"/>
    <property type="project" value="UniProtKB-KW"/>
</dbReference>
<accession>A0ABV8Z296</accession>
<reference evidence="5" key="1">
    <citation type="journal article" date="2019" name="Int. J. Syst. Evol. Microbiol.">
        <title>The Global Catalogue of Microorganisms (GCM) 10K type strain sequencing project: providing services to taxonomists for standard genome sequencing and annotation.</title>
        <authorList>
            <consortium name="The Broad Institute Genomics Platform"/>
            <consortium name="The Broad Institute Genome Sequencing Center for Infectious Disease"/>
            <person name="Wu L."/>
            <person name="Ma J."/>
        </authorList>
    </citation>
    <scope>NUCLEOTIDE SEQUENCE [LARGE SCALE GENOMIC DNA]</scope>
    <source>
        <strain evidence="5">DT43</strain>
    </source>
</reference>
<dbReference type="InterPro" id="IPR007560">
    <property type="entry name" value="Restrct_endonuc_IV_Mrr"/>
</dbReference>
<keyword evidence="4" id="KW-0255">Endonuclease</keyword>
<dbReference type="InterPro" id="IPR011335">
    <property type="entry name" value="Restrct_endonuc-II-like"/>
</dbReference>